<evidence type="ECO:0000313" key="2">
    <source>
        <dbReference type="EMBL" id="MFC6441018.1"/>
    </source>
</evidence>
<protein>
    <recommendedName>
        <fullName evidence="4">DUF669 domain-containing protein</fullName>
    </recommendedName>
</protein>
<organism evidence="2 3">
    <name type="scientific">Pseudobowmanella zhangzhouensis</name>
    <dbReference type="NCBI Taxonomy" id="1537679"/>
    <lineage>
        <taxon>Bacteria</taxon>
        <taxon>Pseudomonadati</taxon>
        <taxon>Pseudomonadota</taxon>
        <taxon>Gammaproteobacteria</taxon>
        <taxon>Alteromonadales</taxon>
        <taxon>Alteromonadaceae</taxon>
    </lineage>
</organism>
<gene>
    <name evidence="2" type="ORF">ACFP85_12765</name>
</gene>
<sequence length="183" mass="20243">MAFFDPTKFDPQAAKQAMFSAIPEGEYRIIITKAEPTRGQTGDMSKYPGRWYDYLQFECDVLMPDGGARSYSERFMTNHEMADHDSFKGLVAGGQTRMFELYQALGLAGTVVPDDQINSRLSGQMLMARIGLKKKETNYPNYIAQLKAMPNTGHVGGTTPAQPAMQPQPDAGLAANQNPYGNY</sequence>
<evidence type="ECO:0000313" key="3">
    <source>
        <dbReference type="Proteomes" id="UP001596364"/>
    </source>
</evidence>
<dbReference type="RefSeq" id="WP_131258641.1">
    <property type="nucleotide sequence ID" value="NZ_JBHSUS010000001.1"/>
</dbReference>
<keyword evidence="3" id="KW-1185">Reference proteome</keyword>
<comment type="caution">
    <text evidence="2">The sequence shown here is derived from an EMBL/GenBank/DDBJ whole genome shotgun (WGS) entry which is preliminary data.</text>
</comment>
<name>A0ABW1XNV8_9ALTE</name>
<feature type="compositionally biased region" description="Low complexity" evidence="1">
    <location>
        <begin position="160"/>
        <end position="171"/>
    </location>
</feature>
<evidence type="ECO:0008006" key="4">
    <source>
        <dbReference type="Google" id="ProtNLM"/>
    </source>
</evidence>
<dbReference type="Proteomes" id="UP001596364">
    <property type="component" value="Unassembled WGS sequence"/>
</dbReference>
<evidence type="ECO:0000256" key="1">
    <source>
        <dbReference type="SAM" id="MobiDB-lite"/>
    </source>
</evidence>
<accession>A0ABW1XNV8</accession>
<feature type="region of interest" description="Disordered" evidence="1">
    <location>
        <begin position="154"/>
        <end position="183"/>
    </location>
</feature>
<reference evidence="3" key="1">
    <citation type="journal article" date="2019" name="Int. J. Syst. Evol. Microbiol.">
        <title>The Global Catalogue of Microorganisms (GCM) 10K type strain sequencing project: providing services to taxonomists for standard genome sequencing and annotation.</title>
        <authorList>
            <consortium name="The Broad Institute Genomics Platform"/>
            <consortium name="The Broad Institute Genome Sequencing Center for Infectious Disease"/>
            <person name="Wu L."/>
            <person name="Ma J."/>
        </authorList>
    </citation>
    <scope>NUCLEOTIDE SEQUENCE [LARGE SCALE GENOMIC DNA]</scope>
    <source>
        <strain evidence="3">CGMCC 1.16031</strain>
    </source>
</reference>
<dbReference type="EMBL" id="JBHSUS010000001">
    <property type="protein sequence ID" value="MFC6441018.1"/>
    <property type="molecule type" value="Genomic_DNA"/>
</dbReference>
<proteinExistence type="predicted"/>